<protein>
    <recommendedName>
        <fullName evidence="3">Reverse transcriptase domain-containing protein</fullName>
    </recommendedName>
</protein>
<dbReference type="AlphaFoldDB" id="A0A813K4F0"/>
<name>A0A813K4F0_POLGL</name>
<evidence type="ECO:0000313" key="1">
    <source>
        <dbReference type="EMBL" id="CAE8696705.1"/>
    </source>
</evidence>
<dbReference type="Proteomes" id="UP000626109">
    <property type="component" value="Unassembled WGS sequence"/>
</dbReference>
<gene>
    <name evidence="1" type="ORF">PGLA2088_LOCUS29942</name>
</gene>
<accession>A0A813K4F0</accession>
<organism evidence="1 2">
    <name type="scientific">Polarella glacialis</name>
    <name type="common">Dinoflagellate</name>
    <dbReference type="NCBI Taxonomy" id="89957"/>
    <lineage>
        <taxon>Eukaryota</taxon>
        <taxon>Sar</taxon>
        <taxon>Alveolata</taxon>
        <taxon>Dinophyceae</taxon>
        <taxon>Suessiales</taxon>
        <taxon>Suessiaceae</taxon>
        <taxon>Polarella</taxon>
    </lineage>
</organism>
<comment type="caution">
    <text evidence="1">The sequence shown here is derived from an EMBL/GenBank/DDBJ whole genome shotgun (WGS) entry which is preliminary data.</text>
</comment>
<evidence type="ECO:0000313" key="2">
    <source>
        <dbReference type="Proteomes" id="UP000626109"/>
    </source>
</evidence>
<reference evidence="1" key="1">
    <citation type="submission" date="2021-02" db="EMBL/GenBank/DDBJ databases">
        <authorList>
            <person name="Dougan E. K."/>
            <person name="Rhodes N."/>
            <person name="Thang M."/>
            <person name="Chan C."/>
        </authorList>
    </citation>
    <scope>NUCLEOTIDE SEQUENCE</scope>
</reference>
<evidence type="ECO:0008006" key="3">
    <source>
        <dbReference type="Google" id="ProtNLM"/>
    </source>
</evidence>
<feature type="non-terminal residue" evidence="1">
    <location>
        <position position="135"/>
    </location>
</feature>
<proteinExistence type="predicted"/>
<sequence length="135" mass="15611">MPAAVWNFLLLDRRRTGAAQILTDLKDFFYQLRRTQLLPRIWNHSEAAFIPKSNNKPGISGVRIVHKLDPIGRRYVKALWQRGHHPAAYFATGAVANRRSEQAVLQLRLLLYRLHQCKISTAFTKFDIRNAFPST</sequence>
<dbReference type="EMBL" id="CAJNNW010028557">
    <property type="protein sequence ID" value="CAE8696705.1"/>
    <property type="molecule type" value="Genomic_DNA"/>
</dbReference>